<evidence type="ECO:0000259" key="5">
    <source>
        <dbReference type="PROSITE" id="PS52004"/>
    </source>
</evidence>
<dbReference type="GO" id="GO:0006633">
    <property type="term" value="P:fatty acid biosynthetic process"/>
    <property type="evidence" value="ECO:0007669"/>
    <property type="project" value="UniProtKB-UniPathway"/>
</dbReference>
<dbReference type="Pfam" id="PF02801">
    <property type="entry name" value="Ketoacyl-synt_C"/>
    <property type="match status" value="1"/>
</dbReference>
<dbReference type="GO" id="GO:0004315">
    <property type="term" value="F:3-oxoacyl-[acyl-carrier-protein] synthase activity"/>
    <property type="evidence" value="ECO:0007669"/>
    <property type="project" value="InterPro"/>
</dbReference>
<comment type="similarity">
    <text evidence="2 4">Belongs to the thiolase-like superfamily. Beta-ketoacyl-ACP synthases family.</text>
</comment>
<dbReference type="InterPro" id="IPR014030">
    <property type="entry name" value="Ketoacyl_synth_N"/>
</dbReference>
<dbReference type="SMART" id="SM00825">
    <property type="entry name" value="PKS_KS"/>
    <property type="match status" value="1"/>
</dbReference>
<dbReference type="PANTHER" id="PTHR11712">
    <property type="entry name" value="POLYKETIDE SYNTHASE-RELATED"/>
    <property type="match status" value="1"/>
</dbReference>
<dbReference type="RefSeq" id="WP_054339719.1">
    <property type="nucleotide sequence ID" value="NZ_FTOE01000001.1"/>
</dbReference>
<name>A0A1N7ISY4_9GAMM</name>
<dbReference type="PROSITE" id="PS00606">
    <property type="entry name" value="KS3_1"/>
    <property type="match status" value="1"/>
</dbReference>
<sequence length="412" mass="43037">MTSSTCYLNALGMLCAAGDCATSIAKNLSTQQNFMTITDAYSNGTALPLGLYHGELPQITLPDNKWQSRNNQFALAALNQIKPEVTQAIAQYGADRVGVIIGTSTSGIAESETAIRQWAQTGNVPAYYDYGLQEMGATAQFIGTLLGVRGPTYSISTACSSGAKALASARRLIRAGICDAVIAGGVDTLCKLTVQGFSSLEAVSETRCNPFSKHREGINIGEGAALFLVTNKPTGAELSGVGEGSDAHHISAPDPTGAGAIRCMSAALQDAGIDADAVGYVNLHGTATVLNDTMESIAMHQVFGSDTPCSSTKPFTGHTLGAAGAIEAGICWLLLQEALPLSIAKMTSNMTTPTLPVHVWDQEQDETLPTLNLVTPDFVTKSTTRAAPLHYALSNSFAFGGNNISLILGRIK</sequence>
<dbReference type="PROSITE" id="PS52004">
    <property type="entry name" value="KS3_2"/>
    <property type="match status" value="1"/>
</dbReference>
<evidence type="ECO:0000256" key="2">
    <source>
        <dbReference type="ARBA" id="ARBA00008467"/>
    </source>
</evidence>
<dbReference type="InterPro" id="IPR020841">
    <property type="entry name" value="PKS_Beta-ketoAc_synthase_dom"/>
</dbReference>
<dbReference type="OrthoDB" id="9808669at2"/>
<dbReference type="CDD" id="cd00834">
    <property type="entry name" value="KAS_I_II"/>
    <property type="match status" value="1"/>
</dbReference>
<organism evidence="6 7">
    <name type="scientific">Neptunomonas antarctica</name>
    <dbReference type="NCBI Taxonomy" id="619304"/>
    <lineage>
        <taxon>Bacteria</taxon>
        <taxon>Pseudomonadati</taxon>
        <taxon>Pseudomonadota</taxon>
        <taxon>Gammaproteobacteria</taxon>
        <taxon>Oceanospirillales</taxon>
        <taxon>Oceanospirillaceae</taxon>
        <taxon>Neptunomonas</taxon>
    </lineage>
</organism>
<feature type="domain" description="Ketosynthase family 3 (KS3)" evidence="5">
    <location>
        <begin position="1"/>
        <end position="410"/>
    </location>
</feature>
<dbReference type="GO" id="GO:0005829">
    <property type="term" value="C:cytosol"/>
    <property type="evidence" value="ECO:0007669"/>
    <property type="project" value="TreeGrafter"/>
</dbReference>
<dbReference type="PANTHER" id="PTHR11712:SF320">
    <property type="entry name" value="BETA-KETOACYL SYNTHASE"/>
    <property type="match status" value="1"/>
</dbReference>
<dbReference type="InterPro" id="IPR016039">
    <property type="entry name" value="Thiolase-like"/>
</dbReference>
<evidence type="ECO:0000313" key="6">
    <source>
        <dbReference type="EMBL" id="SIS40208.1"/>
    </source>
</evidence>
<reference evidence="7" key="1">
    <citation type="submission" date="2017-01" db="EMBL/GenBank/DDBJ databases">
        <authorList>
            <person name="Varghese N."/>
            <person name="Submissions S."/>
        </authorList>
    </citation>
    <scope>NUCLEOTIDE SEQUENCE [LARGE SCALE GENOMIC DNA]</scope>
    <source>
        <strain evidence="7">DSM 22306</strain>
    </source>
</reference>
<dbReference type="InterPro" id="IPR014031">
    <property type="entry name" value="Ketoacyl_synth_C"/>
</dbReference>
<dbReference type="AlphaFoldDB" id="A0A1N7ISY4"/>
<dbReference type="STRING" id="619304.SAMN05421760_10186"/>
<dbReference type="Pfam" id="PF00109">
    <property type="entry name" value="ketoacyl-synt"/>
    <property type="match status" value="1"/>
</dbReference>
<dbReference type="EMBL" id="FTOE01000001">
    <property type="protein sequence ID" value="SIS40208.1"/>
    <property type="molecule type" value="Genomic_DNA"/>
</dbReference>
<gene>
    <name evidence="6" type="ORF">SAMN05421760_10186</name>
</gene>
<dbReference type="SUPFAM" id="SSF53901">
    <property type="entry name" value="Thiolase-like"/>
    <property type="match status" value="2"/>
</dbReference>
<accession>A0A1N7ISY4</accession>
<dbReference type="InterPro" id="IPR000794">
    <property type="entry name" value="Beta-ketoacyl_synthase"/>
</dbReference>
<dbReference type="NCBIfam" id="NF006618">
    <property type="entry name" value="PRK09185.1"/>
    <property type="match status" value="1"/>
</dbReference>
<keyword evidence="7" id="KW-1185">Reference proteome</keyword>
<proteinExistence type="inferred from homology"/>
<evidence type="ECO:0000313" key="7">
    <source>
        <dbReference type="Proteomes" id="UP000185999"/>
    </source>
</evidence>
<keyword evidence="3 4" id="KW-0808">Transferase</keyword>
<protein>
    <submittedName>
        <fullName evidence="6">3-oxoacyl-[acyl-carrier-protein] synthase-1</fullName>
    </submittedName>
</protein>
<comment type="pathway">
    <text evidence="1">Lipid metabolism; fatty acid biosynthesis.</text>
</comment>
<dbReference type="Gene3D" id="3.40.47.10">
    <property type="match status" value="1"/>
</dbReference>
<dbReference type="UniPathway" id="UPA00094"/>
<evidence type="ECO:0000256" key="1">
    <source>
        <dbReference type="ARBA" id="ARBA00005194"/>
    </source>
</evidence>
<dbReference type="InterPro" id="IPR018201">
    <property type="entry name" value="Ketoacyl_synth_AS"/>
</dbReference>
<evidence type="ECO:0000256" key="4">
    <source>
        <dbReference type="RuleBase" id="RU003694"/>
    </source>
</evidence>
<dbReference type="Proteomes" id="UP000185999">
    <property type="component" value="Unassembled WGS sequence"/>
</dbReference>
<evidence type="ECO:0000256" key="3">
    <source>
        <dbReference type="ARBA" id="ARBA00022679"/>
    </source>
</evidence>